<name>A0A183KSA7_9TREM</name>
<dbReference type="AlphaFoldDB" id="A0A183KSA7"/>
<evidence type="ECO:0000313" key="2">
    <source>
        <dbReference type="Proteomes" id="UP000279833"/>
    </source>
</evidence>
<dbReference type="Proteomes" id="UP000279833">
    <property type="component" value="Unassembled WGS sequence"/>
</dbReference>
<dbReference type="WBParaSite" id="SCUD_0001794701-mRNA-1">
    <property type="protein sequence ID" value="SCUD_0001794701-mRNA-1"/>
    <property type="gene ID" value="SCUD_0001794701"/>
</dbReference>
<reference evidence="3" key="1">
    <citation type="submission" date="2016-06" db="UniProtKB">
        <authorList>
            <consortium name="WormBaseParasite"/>
        </authorList>
    </citation>
    <scope>IDENTIFICATION</scope>
</reference>
<accession>A0A183KSA7</accession>
<organism evidence="3">
    <name type="scientific">Schistosoma curassoni</name>
    <dbReference type="NCBI Taxonomy" id="6186"/>
    <lineage>
        <taxon>Eukaryota</taxon>
        <taxon>Metazoa</taxon>
        <taxon>Spiralia</taxon>
        <taxon>Lophotrochozoa</taxon>
        <taxon>Platyhelminthes</taxon>
        <taxon>Trematoda</taxon>
        <taxon>Digenea</taxon>
        <taxon>Strigeidida</taxon>
        <taxon>Schistosomatoidea</taxon>
        <taxon>Schistosomatidae</taxon>
        <taxon>Schistosoma</taxon>
    </lineage>
</organism>
<proteinExistence type="predicted"/>
<dbReference type="EMBL" id="UZAK01040427">
    <property type="protein sequence ID" value="VDP64572.1"/>
    <property type="molecule type" value="Genomic_DNA"/>
</dbReference>
<evidence type="ECO:0000313" key="1">
    <source>
        <dbReference type="EMBL" id="VDP64572.1"/>
    </source>
</evidence>
<keyword evidence="2" id="KW-1185">Reference proteome</keyword>
<sequence>MKRLAFDGVMFSGLDGLVVQPGTQVNQLSTSTLISIQFINQSGKKFTIVTDDEALKLIYHPEKSLACSLAAMVQRWSIALSTYNYTVLHTNAKQIQHVDYISRQSLLDKPVTNSNC</sequence>
<reference evidence="1 2" key="2">
    <citation type="submission" date="2018-11" db="EMBL/GenBank/DDBJ databases">
        <authorList>
            <consortium name="Pathogen Informatics"/>
        </authorList>
    </citation>
    <scope>NUCLEOTIDE SEQUENCE [LARGE SCALE GENOMIC DNA]</scope>
    <source>
        <strain evidence="1">Dakar</strain>
        <strain evidence="2">Dakar, Senegal</strain>
    </source>
</reference>
<gene>
    <name evidence="1" type="ORF">SCUD_LOCUS17944</name>
</gene>
<evidence type="ECO:0000313" key="3">
    <source>
        <dbReference type="WBParaSite" id="SCUD_0001794701-mRNA-1"/>
    </source>
</evidence>
<protein>
    <submittedName>
        <fullName evidence="3">RT_RNaseH domain-containing protein</fullName>
    </submittedName>
</protein>